<comment type="similarity">
    <text evidence="1">Belongs to the eukaryotic ribosomal protein eL42 family.</text>
</comment>
<evidence type="ECO:0000256" key="4">
    <source>
        <dbReference type="ARBA" id="ARBA00029633"/>
    </source>
</evidence>
<dbReference type="FunFam" id="3.10.450.80:FF:000001">
    <property type="entry name" value="60S ribosomal protein L44"/>
    <property type="match status" value="1"/>
</dbReference>
<organism evidence="7 8">
    <name type="scientific">Macrolepiota fuliginosa MF-IS2</name>
    <dbReference type="NCBI Taxonomy" id="1400762"/>
    <lineage>
        <taxon>Eukaryota</taxon>
        <taxon>Fungi</taxon>
        <taxon>Dikarya</taxon>
        <taxon>Basidiomycota</taxon>
        <taxon>Agaricomycotina</taxon>
        <taxon>Agaricomycetes</taxon>
        <taxon>Agaricomycetidae</taxon>
        <taxon>Agaricales</taxon>
        <taxon>Agaricineae</taxon>
        <taxon>Agaricaceae</taxon>
        <taxon>Macrolepiota</taxon>
    </lineage>
</organism>
<keyword evidence="3" id="KW-0687">Ribonucleoprotein</keyword>
<dbReference type="SUPFAM" id="SSF57829">
    <property type="entry name" value="Zn-binding ribosomal proteins"/>
    <property type="match status" value="1"/>
</dbReference>
<comment type="caution">
    <text evidence="7">The sequence shown here is derived from an EMBL/GenBank/DDBJ whole genome shotgun (WGS) entry which is preliminary data.</text>
</comment>
<sequence length="229" mass="25924">MKNNVISTSNLQFSACVRRSKAGDYRIWESIVSGIHSQDKALVVASKMVNIPKTRRTYCKGKACKKHTPHKVTQYKKGKDSLFAQGKRRYDRKQSGYGGQTKPVFHKKACFYGEICSRAMADWNSLGQDDQEGCIAAGVHGVQIQNADGTEALQTLRAWWREEDQGRCPYFRMSYRLPAPTFELISSSNGLRVASMSQLLYTSHTPNMITHALEFNLCYDVCFDSDRSK</sequence>
<dbReference type="GO" id="GO:0006412">
    <property type="term" value="P:translation"/>
    <property type="evidence" value="ECO:0007669"/>
    <property type="project" value="InterPro"/>
</dbReference>
<evidence type="ECO:0000256" key="3">
    <source>
        <dbReference type="ARBA" id="ARBA00023274"/>
    </source>
</evidence>
<evidence type="ECO:0000256" key="6">
    <source>
        <dbReference type="ARBA" id="ARBA00035340"/>
    </source>
</evidence>
<dbReference type="PANTHER" id="PTHR10369">
    <property type="entry name" value="60S RIBOSOMAL PROTEIN L36A/L44"/>
    <property type="match status" value="1"/>
</dbReference>
<evidence type="ECO:0000313" key="7">
    <source>
        <dbReference type="EMBL" id="KAF9444012.1"/>
    </source>
</evidence>
<reference evidence="7" key="1">
    <citation type="submission" date="2020-11" db="EMBL/GenBank/DDBJ databases">
        <authorList>
            <consortium name="DOE Joint Genome Institute"/>
            <person name="Ahrendt S."/>
            <person name="Riley R."/>
            <person name="Andreopoulos W."/>
            <person name="Labutti K."/>
            <person name="Pangilinan J."/>
            <person name="Ruiz-Duenas F.J."/>
            <person name="Barrasa J.M."/>
            <person name="Sanchez-Garcia M."/>
            <person name="Camarero S."/>
            <person name="Miyauchi S."/>
            <person name="Serrano A."/>
            <person name="Linde D."/>
            <person name="Babiker R."/>
            <person name="Drula E."/>
            <person name="Ayuso-Fernandez I."/>
            <person name="Pacheco R."/>
            <person name="Padilla G."/>
            <person name="Ferreira P."/>
            <person name="Barriuso J."/>
            <person name="Kellner H."/>
            <person name="Castanera R."/>
            <person name="Alfaro M."/>
            <person name="Ramirez L."/>
            <person name="Pisabarro A.G."/>
            <person name="Kuo A."/>
            <person name="Tritt A."/>
            <person name="Lipzen A."/>
            <person name="He G."/>
            <person name="Yan M."/>
            <person name="Ng V."/>
            <person name="Cullen D."/>
            <person name="Martin F."/>
            <person name="Rosso M.-N."/>
            <person name="Henrissat B."/>
            <person name="Hibbett D."/>
            <person name="Martinez A.T."/>
            <person name="Grigoriev I.V."/>
        </authorList>
    </citation>
    <scope>NUCLEOTIDE SEQUENCE</scope>
    <source>
        <strain evidence="7">MF-IS2</strain>
    </source>
</reference>
<keyword evidence="8" id="KW-1185">Reference proteome</keyword>
<dbReference type="EMBL" id="MU151413">
    <property type="protein sequence ID" value="KAF9444012.1"/>
    <property type="molecule type" value="Genomic_DNA"/>
</dbReference>
<evidence type="ECO:0000256" key="2">
    <source>
        <dbReference type="ARBA" id="ARBA00022980"/>
    </source>
</evidence>
<gene>
    <name evidence="7" type="ORF">P691DRAFT_763761</name>
</gene>
<evidence type="ECO:0000313" key="8">
    <source>
        <dbReference type="Proteomes" id="UP000807342"/>
    </source>
</evidence>
<name>A0A9P5X622_9AGAR</name>
<dbReference type="Gene3D" id="3.10.450.80">
    <property type="match status" value="1"/>
</dbReference>
<dbReference type="InterPro" id="IPR000552">
    <property type="entry name" value="Ribosomal_eL44"/>
</dbReference>
<dbReference type="OrthoDB" id="2967263at2759"/>
<dbReference type="GO" id="GO:0005840">
    <property type="term" value="C:ribosome"/>
    <property type="evidence" value="ECO:0007669"/>
    <property type="project" value="UniProtKB-KW"/>
</dbReference>
<evidence type="ECO:0000256" key="1">
    <source>
        <dbReference type="ARBA" id="ARBA00009364"/>
    </source>
</evidence>
<protein>
    <recommendedName>
        <fullName evidence="5">Large ribosomal subunit protein eL42</fullName>
    </recommendedName>
    <alternativeName>
        <fullName evidence="4">60S ribosomal protein L41</fullName>
    </alternativeName>
    <alternativeName>
        <fullName evidence="6">60S ribosomal protein L44</fullName>
    </alternativeName>
</protein>
<dbReference type="InterPro" id="IPR053708">
    <property type="entry name" value="Ribosomal_LSU_eL42"/>
</dbReference>
<dbReference type="InterPro" id="IPR011332">
    <property type="entry name" value="Ribosomal_zn-bd"/>
</dbReference>
<dbReference type="Pfam" id="PF00935">
    <property type="entry name" value="Ribosomal_L44"/>
    <property type="match status" value="1"/>
</dbReference>
<keyword evidence="2 7" id="KW-0689">Ribosomal protein</keyword>
<evidence type="ECO:0000256" key="5">
    <source>
        <dbReference type="ARBA" id="ARBA00035236"/>
    </source>
</evidence>
<dbReference type="AlphaFoldDB" id="A0A9P5X622"/>
<dbReference type="GO" id="GO:1990904">
    <property type="term" value="C:ribonucleoprotein complex"/>
    <property type="evidence" value="ECO:0007669"/>
    <property type="project" value="UniProtKB-KW"/>
</dbReference>
<accession>A0A9P5X622</accession>
<dbReference type="GO" id="GO:0003735">
    <property type="term" value="F:structural constituent of ribosome"/>
    <property type="evidence" value="ECO:0007669"/>
    <property type="project" value="InterPro"/>
</dbReference>
<proteinExistence type="inferred from homology"/>
<dbReference type="Proteomes" id="UP000807342">
    <property type="component" value="Unassembled WGS sequence"/>
</dbReference>